<dbReference type="Proteomes" id="UP000783213">
    <property type="component" value="Unassembled WGS sequence"/>
</dbReference>
<gene>
    <name evidence="1" type="ORF">EAE98_003939</name>
</gene>
<keyword evidence="2" id="KW-1185">Reference proteome</keyword>
<evidence type="ECO:0000313" key="1">
    <source>
        <dbReference type="EMBL" id="KAF7932640.1"/>
    </source>
</evidence>
<comment type="caution">
    <text evidence="1">The sequence shown here is derived from an EMBL/GenBank/DDBJ whole genome shotgun (WGS) entry which is preliminary data.</text>
</comment>
<dbReference type="EMBL" id="RCSX01000007">
    <property type="protein sequence ID" value="KAF7932640.1"/>
    <property type="molecule type" value="Genomic_DNA"/>
</dbReference>
<accession>A0ABQ7IS62</accession>
<dbReference type="RefSeq" id="XP_038812032.1">
    <property type="nucleotide sequence ID" value="XM_038951559.1"/>
</dbReference>
<protein>
    <submittedName>
        <fullName evidence="1">Uncharacterized protein</fullName>
    </submittedName>
</protein>
<sequence>MACFLEEIYRELYMNHTEIKPYSSGQSSAMRLLVQLDQEWPDFHALAAILKESYPSVELELWHMFLANRVLLLLRSNSTEHKSRLLEDSRTTLEIIGELKAQQSIRGNMALSNVLHLDPLISFFELFLNIVESPQLSHLRDQELIAMTIEGISRQRHANYISSACARVYESVAVCGETVLAIKQAFPPSSISWEQPVDLTGSYQEFQSQSQLTWPAKHDWSVDDFLDIDAENPGLYRTIPRYHVNDEQGQL</sequence>
<reference evidence="1 2" key="1">
    <citation type="journal article" date="2020" name="Genome Biol. Evol.">
        <title>Comparative genomics of Sclerotiniaceae.</title>
        <authorList>
            <person name="Valero Jimenez C.A."/>
            <person name="Steentjes M."/>
            <person name="Scholten O.E."/>
            <person name="Van Kan J.A.L."/>
        </authorList>
    </citation>
    <scope>NUCLEOTIDE SEQUENCE [LARGE SCALE GENOMIC DNA]</scope>
    <source>
        <strain evidence="1 2">B1</strain>
    </source>
</reference>
<evidence type="ECO:0000313" key="2">
    <source>
        <dbReference type="Proteomes" id="UP000783213"/>
    </source>
</evidence>
<dbReference type="GeneID" id="62230713"/>
<organism evidence="1 2">
    <name type="scientific">Botrytis deweyae</name>
    <dbReference type="NCBI Taxonomy" id="2478750"/>
    <lineage>
        <taxon>Eukaryota</taxon>
        <taxon>Fungi</taxon>
        <taxon>Dikarya</taxon>
        <taxon>Ascomycota</taxon>
        <taxon>Pezizomycotina</taxon>
        <taxon>Leotiomycetes</taxon>
        <taxon>Helotiales</taxon>
        <taxon>Sclerotiniaceae</taxon>
        <taxon>Botrytis</taxon>
    </lineage>
</organism>
<proteinExistence type="predicted"/>
<name>A0ABQ7IS62_9HELO</name>